<evidence type="ECO:0000313" key="3">
    <source>
        <dbReference type="EMBL" id="KAF1084312.1"/>
    </source>
</evidence>
<dbReference type="InterPro" id="IPR013324">
    <property type="entry name" value="RNA_pol_sigma_r3/r4-like"/>
</dbReference>
<dbReference type="SUPFAM" id="SSF88659">
    <property type="entry name" value="Sigma3 and sigma4 domains of RNA polymerase sigma factors"/>
    <property type="match status" value="1"/>
</dbReference>
<gene>
    <name evidence="3" type="primary">sigE_3</name>
    <name evidence="3" type="ORF">SPSYN_02088</name>
</gene>
<feature type="domain" description="RNA polymerase sigma factor 70 region 4 type 2" evidence="2">
    <location>
        <begin position="89"/>
        <end position="140"/>
    </location>
</feature>
<comment type="caution">
    <text evidence="3">The sequence shown here is derived from an EMBL/GenBank/DDBJ whole genome shotgun (WGS) entry which is preliminary data.</text>
</comment>
<organism evidence="3 4">
    <name type="scientific">Sporotomaculum syntrophicum</name>
    <dbReference type="NCBI Taxonomy" id="182264"/>
    <lineage>
        <taxon>Bacteria</taxon>
        <taxon>Bacillati</taxon>
        <taxon>Bacillota</taxon>
        <taxon>Clostridia</taxon>
        <taxon>Eubacteriales</taxon>
        <taxon>Desulfallaceae</taxon>
        <taxon>Sporotomaculum</taxon>
    </lineage>
</organism>
<dbReference type="GO" id="GO:0016987">
    <property type="term" value="F:sigma factor activity"/>
    <property type="evidence" value="ECO:0007669"/>
    <property type="project" value="InterPro"/>
</dbReference>
<dbReference type="AlphaFoldDB" id="A0A9D3AWV6"/>
<feature type="region of interest" description="Disordered" evidence="1">
    <location>
        <begin position="66"/>
        <end position="88"/>
    </location>
</feature>
<feature type="compositionally biased region" description="Basic and acidic residues" evidence="1">
    <location>
        <begin position="72"/>
        <end position="81"/>
    </location>
</feature>
<evidence type="ECO:0000256" key="1">
    <source>
        <dbReference type="SAM" id="MobiDB-lite"/>
    </source>
</evidence>
<dbReference type="CDD" id="cd06171">
    <property type="entry name" value="Sigma70_r4"/>
    <property type="match status" value="1"/>
</dbReference>
<dbReference type="GO" id="GO:0006352">
    <property type="term" value="P:DNA-templated transcription initiation"/>
    <property type="evidence" value="ECO:0007669"/>
    <property type="project" value="InterPro"/>
</dbReference>
<dbReference type="Proteomes" id="UP000798488">
    <property type="component" value="Unassembled WGS sequence"/>
</dbReference>
<dbReference type="Pfam" id="PF08281">
    <property type="entry name" value="Sigma70_r4_2"/>
    <property type="match status" value="1"/>
</dbReference>
<dbReference type="InterPro" id="IPR036388">
    <property type="entry name" value="WH-like_DNA-bd_sf"/>
</dbReference>
<dbReference type="GO" id="GO:0003677">
    <property type="term" value="F:DNA binding"/>
    <property type="evidence" value="ECO:0007669"/>
    <property type="project" value="InterPro"/>
</dbReference>
<reference evidence="3" key="1">
    <citation type="submission" date="2016-02" db="EMBL/GenBank/DDBJ databases">
        <title>Draft Genome Sequence of Sporotomaculum syntrophicum Strain FB, a Syntrophic Benzoate Degrader.</title>
        <authorList>
            <person name="Nobu M.K."/>
            <person name="Narihiro T."/>
            <person name="Qiu Y.-L."/>
            <person name="Ohashi A."/>
            <person name="Liu W.-T."/>
            <person name="Yuji S."/>
        </authorList>
    </citation>
    <scope>NUCLEOTIDE SEQUENCE</scope>
    <source>
        <strain evidence="3">FB</strain>
    </source>
</reference>
<proteinExistence type="predicted"/>
<evidence type="ECO:0000313" key="4">
    <source>
        <dbReference type="Proteomes" id="UP000798488"/>
    </source>
</evidence>
<dbReference type="InterPro" id="IPR013249">
    <property type="entry name" value="RNA_pol_sigma70_r4_t2"/>
</dbReference>
<dbReference type="RefSeq" id="WP_243153016.1">
    <property type="nucleotide sequence ID" value="NZ_LSRS01000005.1"/>
</dbReference>
<dbReference type="Gene3D" id="1.10.10.10">
    <property type="entry name" value="Winged helix-like DNA-binding domain superfamily/Winged helix DNA-binding domain"/>
    <property type="match status" value="1"/>
</dbReference>
<dbReference type="EMBL" id="LSRS01000005">
    <property type="protein sequence ID" value="KAF1084312.1"/>
    <property type="molecule type" value="Genomic_DNA"/>
</dbReference>
<protein>
    <submittedName>
        <fullName evidence="3">ECF RNA polymerase sigma factor SigE</fullName>
    </submittedName>
</protein>
<keyword evidence="4" id="KW-1185">Reference proteome</keyword>
<sequence>MSKQDNSSEQIVYLLYNTGYRLTGSHNRTQELLMVVFNTVSGNINLKTALKKLCLTYKNKATTGWAPNLPKDLPEAKKSPQTEDNSTNKIQAGLMTLPPSERLVLVLREVSGLNYVEIAEVTGMEKISVNRLLSTGRWELRKKFAPVPEQS</sequence>
<name>A0A9D3AWV6_9FIRM</name>
<evidence type="ECO:0000259" key="2">
    <source>
        <dbReference type="Pfam" id="PF08281"/>
    </source>
</evidence>
<accession>A0A9D3AWV6</accession>